<dbReference type="SUPFAM" id="SSF55331">
    <property type="entry name" value="Tautomerase/MIF"/>
    <property type="match status" value="1"/>
</dbReference>
<dbReference type="PANTHER" id="PTHR11954:SF6">
    <property type="entry name" value="MACROPHAGE MIGRATION INHIBITORY FACTOR"/>
    <property type="match status" value="1"/>
</dbReference>
<dbReference type="EC" id="5.3.3.12" evidence="8"/>
<evidence type="ECO:0000256" key="11">
    <source>
        <dbReference type="ARBA" id="ARBA00041912"/>
    </source>
</evidence>
<evidence type="ECO:0000256" key="10">
    <source>
        <dbReference type="ARBA" id="ARBA00041631"/>
    </source>
</evidence>
<dbReference type="PANTHER" id="PTHR11954">
    <property type="entry name" value="D-DOPACHROME DECARBOXYLASE"/>
    <property type="match status" value="1"/>
</dbReference>
<comment type="subcellular location">
    <subcellularLocation>
        <location evidence="1">Secreted</location>
    </subcellularLocation>
</comment>
<evidence type="ECO:0000256" key="8">
    <source>
        <dbReference type="ARBA" id="ARBA00038932"/>
    </source>
</evidence>
<protein>
    <recommendedName>
        <fullName evidence="12">L-dopachrome isomerase</fullName>
        <ecNumber evidence="9">5.3.2.1</ecNumber>
        <ecNumber evidence="8">5.3.3.12</ecNumber>
    </recommendedName>
    <alternativeName>
        <fullName evidence="10">L-dopachrome tautomerase</fullName>
    </alternativeName>
    <alternativeName>
        <fullName evidence="11">Phenylpyruvate tautomerase</fullName>
    </alternativeName>
</protein>
<evidence type="ECO:0000256" key="4">
    <source>
        <dbReference type="ARBA" id="ARBA00022525"/>
    </source>
</evidence>
<comment type="catalytic activity">
    <reaction evidence="7">
        <text>L-dopachrome = 5,6-dihydroxyindole-2-carboxylate</text>
        <dbReference type="Rhea" id="RHEA:13041"/>
        <dbReference type="ChEBI" id="CHEBI:16875"/>
        <dbReference type="ChEBI" id="CHEBI:57509"/>
        <dbReference type="EC" id="5.3.3.12"/>
    </reaction>
</comment>
<keyword evidence="4" id="KW-0964">Secreted</keyword>
<evidence type="ECO:0000256" key="3">
    <source>
        <dbReference type="ARBA" id="ARBA00022514"/>
    </source>
</evidence>
<keyword evidence="14" id="KW-1185">Reference proteome</keyword>
<dbReference type="GO" id="GO:0050178">
    <property type="term" value="F:phenylpyruvate tautomerase activity"/>
    <property type="evidence" value="ECO:0007669"/>
    <property type="project" value="UniProtKB-EC"/>
</dbReference>
<dbReference type="InterPro" id="IPR001398">
    <property type="entry name" value="Macrophage_inhib_fac"/>
</dbReference>
<comment type="catalytic activity">
    <reaction evidence="6">
        <text>3-phenylpyruvate = enol-phenylpyruvate</text>
        <dbReference type="Rhea" id="RHEA:17097"/>
        <dbReference type="ChEBI" id="CHEBI:16815"/>
        <dbReference type="ChEBI" id="CHEBI:18005"/>
        <dbReference type="EC" id="5.3.2.1"/>
    </reaction>
</comment>
<dbReference type="Proteomes" id="UP000237271">
    <property type="component" value="Unassembled WGS sequence"/>
</dbReference>
<evidence type="ECO:0000256" key="7">
    <source>
        <dbReference type="ARBA" id="ARBA00036823"/>
    </source>
</evidence>
<evidence type="ECO:0000256" key="9">
    <source>
        <dbReference type="ARBA" id="ARBA00039086"/>
    </source>
</evidence>
<dbReference type="InterPro" id="IPR014347">
    <property type="entry name" value="Tautomerase/MIF_sf"/>
</dbReference>
<keyword evidence="5" id="KW-0413">Isomerase</keyword>
<dbReference type="EC" id="5.3.2.1" evidence="9"/>
<comment type="similarity">
    <text evidence="2">Belongs to the MIF family.</text>
</comment>
<evidence type="ECO:0000256" key="12">
    <source>
        <dbReference type="ARBA" id="ARBA00042730"/>
    </source>
</evidence>
<name>A0A2P4XLV3_9STRA</name>
<evidence type="ECO:0000256" key="5">
    <source>
        <dbReference type="ARBA" id="ARBA00023235"/>
    </source>
</evidence>
<dbReference type="Pfam" id="PF01187">
    <property type="entry name" value="MIF"/>
    <property type="match status" value="1"/>
</dbReference>
<evidence type="ECO:0000313" key="14">
    <source>
        <dbReference type="Proteomes" id="UP000237271"/>
    </source>
</evidence>
<sequence>MPYVNISSNVASVNVDVSAAIAAVTKSISTALDRPAPHVVVQMQLDLLMSHQESQAPMAFIHVRSIGRLEDERNPKTVAALTETVAEQLQVPPARVSIYLEDISARHWANNGKVVGL</sequence>
<organism evidence="13 14">
    <name type="scientific">Phytophthora palmivora</name>
    <dbReference type="NCBI Taxonomy" id="4796"/>
    <lineage>
        <taxon>Eukaryota</taxon>
        <taxon>Sar</taxon>
        <taxon>Stramenopiles</taxon>
        <taxon>Oomycota</taxon>
        <taxon>Peronosporomycetes</taxon>
        <taxon>Peronosporales</taxon>
        <taxon>Peronosporaceae</taxon>
        <taxon>Phytophthora</taxon>
    </lineage>
</organism>
<dbReference type="AlphaFoldDB" id="A0A2P4XLV3"/>
<dbReference type="OrthoDB" id="255819at2759"/>
<accession>A0A2P4XLV3</accession>
<dbReference type="GO" id="GO:0004167">
    <property type="term" value="F:dopachrome isomerase activity"/>
    <property type="evidence" value="ECO:0007669"/>
    <property type="project" value="UniProtKB-EC"/>
</dbReference>
<dbReference type="EMBL" id="NCKW01009600">
    <property type="protein sequence ID" value="POM66504.1"/>
    <property type="molecule type" value="Genomic_DNA"/>
</dbReference>
<dbReference type="GO" id="GO:0005125">
    <property type="term" value="F:cytokine activity"/>
    <property type="evidence" value="ECO:0007669"/>
    <property type="project" value="UniProtKB-KW"/>
</dbReference>
<dbReference type="GO" id="GO:0005615">
    <property type="term" value="C:extracellular space"/>
    <property type="evidence" value="ECO:0007669"/>
    <property type="project" value="UniProtKB-KW"/>
</dbReference>
<gene>
    <name evidence="13" type="ORF">PHPALM_17629</name>
</gene>
<evidence type="ECO:0000313" key="13">
    <source>
        <dbReference type="EMBL" id="POM66504.1"/>
    </source>
</evidence>
<evidence type="ECO:0000256" key="2">
    <source>
        <dbReference type="ARBA" id="ARBA00005851"/>
    </source>
</evidence>
<reference evidence="13 14" key="1">
    <citation type="journal article" date="2017" name="Genome Biol. Evol.">
        <title>Phytophthora megakarya and P. palmivora, closely related causal agents of cacao black pod rot, underwent increases in genome sizes and gene numbers by different mechanisms.</title>
        <authorList>
            <person name="Ali S.S."/>
            <person name="Shao J."/>
            <person name="Lary D.J."/>
            <person name="Kronmiller B."/>
            <person name="Shen D."/>
            <person name="Strem M.D."/>
            <person name="Amoako-Attah I."/>
            <person name="Akrofi A.Y."/>
            <person name="Begoude B.A."/>
            <person name="Ten Hoopen G.M."/>
            <person name="Coulibaly K."/>
            <person name="Kebe B.I."/>
            <person name="Melnick R.L."/>
            <person name="Guiltinan M.J."/>
            <person name="Tyler B.M."/>
            <person name="Meinhardt L.W."/>
            <person name="Bailey B.A."/>
        </authorList>
    </citation>
    <scope>NUCLEOTIDE SEQUENCE [LARGE SCALE GENOMIC DNA]</scope>
    <source>
        <strain evidence="14">sbr112.9</strain>
    </source>
</reference>
<evidence type="ECO:0000256" key="1">
    <source>
        <dbReference type="ARBA" id="ARBA00004613"/>
    </source>
</evidence>
<dbReference type="Gene3D" id="3.30.429.10">
    <property type="entry name" value="Macrophage Migration Inhibitory Factor"/>
    <property type="match status" value="1"/>
</dbReference>
<evidence type="ECO:0000256" key="6">
    <source>
        <dbReference type="ARBA" id="ARBA00036735"/>
    </source>
</evidence>
<proteinExistence type="inferred from homology"/>
<keyword evidence="3" id="KW-0202">Cytokine</keyword>
<comment type="caution">
    <text evidence="13">The sequence shown here is derived from an EMBL/GenBank/DDBJ whole genome shotgun (WGS) entry which is preliminary data.</text>
</comment>